<evidence type="ECO:0000256" key="2">
    <source>
        <dbReference type="ARBA" id="ARBA00006218"/>
    </source>
</evidence>
<comment type="caution">
    <text evidence="9">The sequence shown here is derived from an EMBL/GenBank/DDBJ whole genome shotgun (WGS) entry which is preliminary data.</text>
</comment>
<feature type="compositionally biased region" description="Low complexity" evidence="8">
    <location>
        <begin position="125"/>
        <end position="143"/>
    </location>
</feature>
<dbReference type="InterPro" id="IPR007194">
    <property type="entry name" value="TRAPP_component"/>
</dbReference>
<dbReference type="GO" id="GO:1990071">
    <property type="term" value="C:TRAPPII protein complex"/>
    <property type="evidence" value="ECO:0007669"/>
    <property type="project" value="TreeGrafter"/>
</dbReference>
<evidence type="ECO:0000256" key="5">
    <source>
        <dbReference type="ARBA" id="ARBA00022892"/>
    </source>
</evidence>
<dbReference type="PANTHER" id="PTHR20902">
    <property type="entry name" value="41-2 PROTEIN ANTIGEN-RELATED"/>
    <property type="match status" value="1"/>
</dbReference>
<proteinExistence type="inferred from homology"/>
<dbReference type="Gene3D" id="3.30.1380.20">
    <property type="entry name" value="Trafficking protein particle complex subunit 3"/>
    <property type="match status" value="1"/>
</dbReference>
<protein>
    <recommendedName>
        <fullName evidence="7">Trafficking protein particle complex subunit</fullName>
    </recommendedName>
</protein>
<feature type="compositionally biased region" description="Low complexity" evidence="8">
    <location>
        <begin position="17"/>
        <end position="38"/>
    </location>
</feature>
<evidence type="ECO:0000256" key="4">
    <source>
        <dbReference type="ARBA" id="ARBA00022824"/>
    </source>
</evidence>
<keyword evidence="4 7" id="KW-0256">Endoplasmic reticulum</keyword>
<reference evidence="9 10" key="1">
    <citation type="submission" date="2015-06" db="EMBL/GenBank/DDBJ databases">
        <title>Draft genome of the ant-associated black yeast Phialophora attae CBS 131958.</title>
        <authorList>
            <person name="Moreno L.F."/>
            <person name="Stielow B.J."/>
            <person name="de Hoog S."/>
            <person name="Vicente V.A."/>
            <person name="Weiss V.A."/>
            <person name="de Vries M."/>
            <person name="Cruz L.M."/>
            <person name="Souza E.M."/>
        </authorList>
    </citation>
    <scope>NUCLEOTIDE SEQUENCE [LARGE SCALE GENOMIC DNA]</scope>
    <source>
        <strain evidence="9 10">CBS 131958</strain>
    </source>
</reference>
<dbReference type="Pfam" id="PF04051">
    <property type="entry name" value="TRAPP"/>
    <property type="match status" value="1"/>
</dbReference>
<evidence type="ECO:0000313" key="9">
    <source>
        <dbReference type="EMBL" id="KPI36100.1"/>
    </source>
</evidence>
<dbReference type="PANTHER" id="PTHR20902:SF0">
    <property type="entry name" value="TRAFFICKING PROTEIN PARTICLE COMPLEX SUBUNIT 5"/>
    <property type="match status" value="1"/>
</dbReference>
<dbReference type="CDD" id="cd14943">
    <property type="entry name" value="TRAPPC5_Trs31"/>
    <property type="match status" value="1"/>
</dbReference>
<feature type="compositionally biased region" description="Polar residues" evidence="8">
    <location>
        <begin position="40"/>
        <end position="52"/>
    </location>
</feature>
<accession>A0A0N1HIT1</accession>
<feature type="region of interest" description="Disordered" evidence="8">
    <location>
        <begin position="1"/>
        <end position="67"/>
    </location>
</feature>
<feature type="compositionally biased region" description="Basic and acidic residues" evidence="8">
    <location>
        <begin position="58"/>
        <end position="67"/>
    </location>
</feature>
<dbReference type="GO" id="GO:1990072">
    <property type="term" value="C:TRAPPIII protein complex"/>
    <property type="evidence" value="ECO:0007669"/>
    <property type="project" value="TreeGrafter"/>
</dbReference>
<dbReference type="OrthoDB" id="10254842at2759"/>
<evidence type="ECO:0000256" key="6">
    <source>
        <dbReference type="ARBA" id="ARBA00023034"/>
    </source>
</evidence>
<evidence type="ECO:0000313" key="10">
    <source>
        <dbReference type="Proteomes" id="UP000038010"/>
    </source>
</evidence>
<keyword evidence="5 7" id="KW-0931">ER-Golgi transport</keyword>
<dbReference type="InterPro" id="IPR016696">
    <property type="entry name" value="TRAPP-I_su5"/>
</dbReference>
<organism evidence="9 10">
    <name type="scientific">Cyphellophora attinorum</name>
    <dbReference type="NCBI Taxonomy" id="1664694"/>
    <lineage>
        <taxon>Eukaryota</taxon>
        <taxon>Fungi</taxon>
        <taxon>Dikarya</taxon>
        <taxon>Ascomycota</taxon>
        <taxon>Pezizomycotina</taxon>
        <taxon>Eurotiomycetes</taxon>
        <taxon>Chaetothyriomycetidae</taxon>
        <taxon>Chaetothyriales</taxon>
        <taxon>Cyphellophoraceae</taxon>
        <taxon>Cyphellophora</taxon>
    </lineage>
</organism>
<dbReference type="PIRSF" id="PIRSF017479">
    <property type="entry name" value="TRAPP_I_complex_Trs31"/>
    <property type="match status" value="1"/>
</dbReference>
<comment type="subunit">
    <text evidence="7">Part of the multisubunit TRAPP (transport protein particle) complex.</text>
</comment>
<dbReference type="STRING" id="1664694.A0A0N1HIT1"/>
<keyword evidence="10" id="KW-1185">Reference proteome</keyword>
<comment type="subcellular location">
    <subcellularLocation>
        <location evidence="1">Endoplasmic reticulum</location>
    </subcellularLocation>
    <subcellularLocation>
        <location evidence="7">Golgi apparatus</location>
        <location evidence="7">cis-Golgi network</location>
    </subcellularLocation>
</comment>
<keyword evidence="6 7" id="KW-0333">Golgi apparatus</keyword>
<evidence type="ECO:0000256" key="1">
    <source>
        <dbReference type="ARBA" id="ARBA00004240"/>
    </source>
</evidence>
<comment type="similarity">
    <text evidence="2 7">Belongs to the TRAPP small subunits family. BET3 subfamily.</text>
</comment>
<dbReference type="GO" id="GO:1990070">
    <property type="term" value="C:TRAPPI protein complex"/>
    <property type="evidence" value="ECO:0007669"/>
    <property type="project" value="TreeGrafter"/>
</dbReference>
<dbReference type="EMBL" id="LFJN01000034">
    <property type="protein sequence ID" value="KPI36100.1"/>
    <property type="molecule type" value="Genomic_DNA"/>
</dbReference>
<dbReference type="Proteomes" id="UP000038010">
    <property type="component" value="Unassembled WGS sequence"/>
</dbReference>
<dbReference type="InterPro" id="IPR024096">
    <property type="entry name" value="NO_sig/Golgi_transp_ligand-bd"/>
</dbReference>
<gene>
    <name evidence="9" type="ORF">AB675_1642</name>
</gene>
<keyword evidence="3 7" id="KW-0813">Transport</keyword>
<dbReference type="GeneID" id="28733426"/>
<dbReference type="AlphaFoldDB" id="A0A0N1HIT1"/>
<dbReference type="GO" id="GO:0006888">
    <property type="term" value="P:endoplasmic reticulum to Golgi vesicle-mediated transport"/>
    <property type="evidence" value="ECO:0007669"/>
    <property type="project" value="TreeGrafter"/>
</dbReference>
<dbReference type="SUPFAM" id="SSF111126">
    <property type="entry name" value="Ligand-binding domain in the NO signalling and Golgi transport"/>
    <property type="match status" value="1"/>
</dbReference>
<dbReference type="GO" id="GO:0005783">
    <property type="term" value="C:endoplasmic reticulum"/>
    <property type="evidence" value="ECO:0007669"/>
    <property type="project" value="UniProtKB-SubCell"/>
</dbReference>
<dbReference type="RefSeq" id="XP_017996063.1">
    <property type="nucleotide sequence ID" value="XM_018141546.1"/>
</dbReference>
<name>A0A0N1HIT1_9EURO</name>
<dbReference type="VEuPathDB" id="FungiDB:AB675_1642"/>
<evidence type="ECO:0000256" key="3">
    <source>
        <dbReference type="ARBA" id="ARBA00022448"/>
    </source>
</evidence>
<sequence length="270" mass="29289">MAAPPVVPPSYYSQRAPTQSISSLNSPSPSANTSNLPTRPLSSSTSASTFRTPASRKTIYDRHPNRSSRTELSRSAFAFLISESIAYHQKRVTSVSDFEARLNSQGYLLGSKCLDLLLYRSTPMGSGSGTSSSSTSTSSNYSSKDANFPVRPLRILSLLNLLTTKLYPLLFSRPADSLEQSTTNKNEYMIIDNTPMTNAYISVPKELSQLSVAAWIAGVIEGVCDGAGFDAKVSAHNNGTDAWPGRTVFLLRFEEGVVSRDGELERQGVK</sequence>
<feature type="region of interest" description="Disordered" evidence="8">
    <location>
        <begin position="125"/>
        <end position="145"/>
    </location>
</feature>
<evidence type="ECO:0000256" key="8">
    <source>
        <dbReference type="SAM" id="MobiDB-lite"/>
    </source>
</evidence>
<evidence type="ECO:0000256" key="7">
    <source>
        <dbReference type="PIRNR" id="PIRNR017479"/>
    </source>
</evidence>
<comment type="function">
    <text evidence="7">Plays a key role in the late stages of endoplasmic reticulum to Golgi traffic.</text>
</comment>